<reference evidence="1 2" key="1">
    <citation type="submission" date="2019-03" db="EMBL/GenBank/DDBJ databases">
        <title>Genomics of glacier-inhabiting Cryobacterium strains.</title>
        <authorList>
            <person name="Liu Q."/>
            <person name="Xin Y.-H."/>
        </authorList>
    </citation>
    <scope>NUCLEOTIDE SEQUENCE [LARGE SCALE GENOMIC DNA]</scope>
    <source>
        <strain evidence="1 2">TMT1-51</strain>
    </source>
</reference>
<dbReference type="AlphaFoldDB" id="A0A4Y8JXE1"/>
<protein>
    <recommendedName>
        <fullName evidence="3">Asparagine synthase</fullName>
    </recommendedName>
</protein>
<dbReference type="Proteomes" id="UP000297472">
    <property type="component" value="Unassembled WGS sequence"/>
</dbReference>
<evidence type="ECO:0000313" key="2">
    <source>
        <dbReference type="Proteomes" id="UP000297472"/>
    </source>
</evidence>
<evidence type="ECO:0000313" key="1">
    <source>
        <dbReference type="EMBL" id="TFD32993.1"/>
    </source>
</evidence>
<organism evidence="1 2">
    <name type="scientific">Cryobacterium cryoconiti</name>
    <dbReference type="NCBI Taxonomy" id="1259239"/>
    <lineage>
        <taxon>Bacteria</taxon>
        <taxon>Bacillati</taxon>
        <taxon>Actinomycetota</taxon>
        <taxon>Actinomycetes</taxon>
        <taxon>Micrococcales</taxon>
        <taxon>Microbacteriaceae</taxon>
        <taxon>Cryobacterium</taxon>
    </lineage>
</organism>
<gene>
    <name evidence="1" type="ORF">E3T49_01430</name>
</gene>
<evidence type="ECO:0008006" key="3">
    <source>
        <dbReference type="Google" id="ProtNLM"/>
    </source>
</evidence>
<keyword evidence="2" id="KW-1185">Reference proteome</keyword>
<dbReference type="OrthoDB" id="5118185at2"/>
<proteinExistence type="predicted"/>
<accession>A0A4Y8JXE1</accession>
<comment type="caution">
    <text evidence="1">The sequence shown here is derived from an EMBL/GenBank/DDBJ whole genome shotgun (WGS) entry which is preliminary data.</text>
</comment>
<dbReference type="EMBL" id="SOHA01000005">
    <property type="protein sequence ID" value="TFD32993.1"/>
    <property type="molecule type" value="Genomic_DNA"/>
</dbReference>
<dbReference type="RefSeq" id="WP_134422807.1">
    <property type="nucleotide sequence ID" value="NZ_SOHA01000005.1"/>
</dbReference>
<sequence>MTAIKLIVDEGLTIALSAVRMAVKNDIIVGALGEHSDYDPEHYAAMARHELHLLTRQNEEYALRVKQMRRALIKSRWTADLSEDQIHDISQLKLRRRVHEKLAVALEEVAADDDRVARLVRRAQRAASDEVSDAVSSRLIKLNIDWRDPDYEERRAARTEVFLHIDLALLKLKHDAAIGADASDY</sequence>
<name>A0A4Y8JXE1_9MICO</name>